<reference evidence="1 2" key="1">
    <citation type="submission" date="2010-05" db="EMBL/GenBank/DDBJ databases">
        <title>The Genome Sequence of Thecamonas trahens ATCC 50062.</title>
        <authorList>
            <consortium name="The Broad Institute Genome Sequencing Platform"/>
            <person name="Russ C."/>
            <person name="Cuomo C."/>
            <person name="Shea T."/>
            <person name="Young S.K."/>
            <person name="Zeng Q."/>
            <person name="Koehrsen M."/>
            <person name="Haas B."/>
            <person name="Borodovsky M."/>
            <person name="Guigo R."/>
            <person name="Alvarado L."/>
            <person name="Berlin A."/>
            <person name="Bochicchio J."/>
            <person name="Borenstein D."/>
            <person name="Chapman S."/>
            <person name="Chen Z."/>
            <person name="Freedman E."/>
            <person name="Gellesch M."/>
            <person name="Goldberg J."/>
            <person name="Griggs A."/>
            <person name="Gujja S."/>
            <person name="Heilman E."/>
            <person name="Heiman D."/>
            <person name="Hepburn T."/>
            <person name="Howarth C."/>
            <person name="Jen D."/>
            <person name="Larson L."/>
            <person name="Mehta T."/>
            <person name="Park D."/>
            <person name="Pearson M."/>
            <person name="Roberts A."/>
            <person name="Saif S."/>
            <person name="Shenoy N."/>
            <person name="Sisk P."/>
            <person name="Stolte C."/>
            <person name="Sykes S."/>
            <person name="Thomson T."/>
            <person name="Walk T."/>
            <person name="White J."/>
            <person name="Yandava C."/>
            <person name="Burger G."/>
            <person name="Gray M.W."/>
            <person name="Holland P.W.H."/>
            <person name="King N."/>
            <person name="Lang F.B.F."/>
            <person name="Roger A.J."/>
            <person name="Ruiz-Trillo I."/>
            <person name="Lander E."/>
            <person name="Nusbaum C."/>
        </authorList>
    </citation>
    <scope>NUCLEOTIDE SEQUENCE [LARGE SCALE GENOMIC DNA]</scope>
    <source>
        <strain evidence="1 2">ATCC 50062</strain>
    </source>
</reference>
<gene>
    <name evidence="1" type="ORF">AMSG_04601</name>
</gene>
<dbReference type="InterPro" id="IPR012340">
    <property type="entry name" value="NA-bd_OB-fold"/>
</dbReference>
<name>A0A0L0D9U1_THETB</name>
<protein>
    <recommendedName>
        <fullName evidence="3">Replication factor A C-terminal domain-containing protein</fullName>
    </recommendedName>
</protein>
<dbReference type="Proteomes" id="UP000054408">
    <property type="component" value="Unassembled WGS sequence"/>
</dbReference>
<evidence type="ECO:0008006" key="3">
    <source>
        <dbReference type="Google" id="ProtNLM"/>
    </source>
</evidence>
<dbReference type="EMBL" id="GL349452">
    <property type="protein sequence ID" value="KNC48856.1"/>
    <property type="molecule type" value="Genomic_DNA"/>
</dbReference>
<keyword evidence="2" id="KW-1185">Reference proteome</keyword>
<dbReference type="RefSeq" id="XP_013758276.1">
    <property type="nucleotide sequence ID" value="XM_013902822.1"/>
</dbReference>
<evidence type="ECO:0000313" key="1">
    <source>
        <dbReference type="EMBL" id="KNC48856.1"/>
    </source>
</evidence>
<dbReference type="AlphaFoldDB" id="A0A0L0D9U1"/>
<organism evidence="1 2">
    <name type="scientific">Thecamonas trahens ATCC 50062</name>
    <dbReference type="NCBI Taxonomy" id="461836"/>
    <lineage>
        <taxon>Eukaryota</taxon>
        <taxon>Apusozoa</taxon>
        <taxon>Apusomonadida</taxon>
        <taxon>Apusomonadidae</taxon>
        <taxon>Thecamonas</taxon>
    </lineage>
</organism>
<proteinExistence type="predicted"/>
<evidence type="ECO:0000313" key="2">
    <source>
        <dbReference type="Proteomes" id="UP000054408"/>
    </source>
</evidence>
<sequence>MLGKRGIVMAADTRRLTYAVCAFCSKAHSGFHPTHHALYCKTCKRDLAQTDSVAVFKLSLRVATSGRSDVLDSILLFDNDVATLLGCSASVWEAAVADVPEIVTALERELIGAHILYSPKPSTRKQSHPDLLPDTLVSSFTVLSPADRVGHYFERVLGGVDEASESQAVTDVAGRGGRYRRMGFVYADADADDGG</sequence>
<dbReference type="Gene3D" id="2.40.50.140">
    <property type="entry name" value="Nucleic acid-binding proteins"/>
    <property type="match status" value="1"/>
</dbReference>
<dbReference type="GeneID" id="25564138"/>
<accession>A0A0L0D9U1</accession>